<dbReference type="SMART" id="SM00065">
    <property type="entry name" value="GAF"/>
    <property type="match status" value="1"/>
</dbReference>
<dbReference type="RefSeq" id="WP_237382997.1">
    <property type="nucleotide sequence ID" value="NZ_CP071793.1"/>
</dbReference>
<evidence type="ECO:0000313" key="3">
    <source>
        <dbReference type="EMBL" id="QTD52899.1"/>
    </source>
</evidence>
<dbReference type="InterPro" id="IPR029016">
    <property type="entry name" value="GAF-like_dom_sf"/>
</dbReference>
<dbReference type="GO" id="GO:0005886">
    <property type="term" value="C:plasma membrane"/>
    <property type="evidence" value="ECO:0007669"/>
    <property type="project" value="TreeGrafter"/>
</dbReference>
<dbReference type="SMART" id="SM00267">
    <property type="entry name" value="GGDEF"/>
    <property type="match status" value="1"/>
</dbReference>
<evidence type="ECO:0000259" key="2">
    <source>
        <dbReference type="PROSITE" id="PS50887"/>
    </source>
</evidence>
<reference evidence="3" key="1">
    <citation type="submission" date="2021-03" db="EMBL/GenBank/DDBJ databases">
        <title>Acanthopleuribacteraceae sp. M133.</title>
        <authorList>
            <person name="Wang G."/>
        </authorList>
    </citation>
    <scope>NUCLEOTIDE SEQUENCE</scope>
    <source>
        <strain evidence="3">M133</strain>
    </source>
</reference>
<dbReference type="Gene3D" id="3.30.70.270">
    <property type="match status" value="1"/>
</dbReference>
<evidence type="ECO:0000313" key="4">
    <source>
        <dbReference type="Proteomes" id="UP000663929"/>
    </source>
</evidence>
<dbReference type="Pfam" id="PF01590">
    <property type="entry name" value="GAF"/>
    <property type="match status" value="1"/>
</dbReference>
<dbReference type="CDD" id="cd01949">
    <property type="entry name" value="GGDEF"/>
    <property type="match status" value="1"/>
</dbReference>
<dbReference type="InterPro" id="IPR043128">
    <property type="entry name" value="Rev_trsase/Diguanyl_cyclase"/>
</dbReference>
<accession>A0A8A4TSE8</accession>
<dbReference type="SUPFAM" id="SSF55781">
    <property type="entry name" value="GAF domain-like"/>
    <property type="match status" value="1"/>
</dbReference>
<dbReference type="Gene3D" id="3.30.450.40">
    <property type="match status" value="1"/>
</dbReference>
<dbReference type="GO" id="GO:0043709">
    <property type="term" value="P:cell adhesion involved in single-species biofilm formation"/>
    <property type="evidence" value="ECO:0007669"/>
    <property type="project" value="TreeGrafter"/>
</dbReference>
<evidence type="ECO:0000256" key="1">
    <source>
        <dbReference type="ARBA" id="ARBA00012528"/>
    </source>
</evidence>
<dbReference type="PROSITE" id="PS50887">
    <property type="entry name" value="GGDEF"/>
    <property type="match status" value="1"/>
</dbReference>
<sequence length="439" mass="49335">MKHGPILFITDSQYLKAKNLTGILSASEFSTHHLTTARATLIDTRIEKKRRSEIEATCLDHHHPFFYYQLPHPSVADDHAQVHEAALYFLRQHNEGEHQHPSPETIDKITLNTLIDIITTTNSLLQPEDVMHSVMTQIHELITCEAWSVLILDKNQQDTLIFAAASGPIKEQLRGLKVAFGQGVAGWVAKHRQPIIVNDAKTDPRFMDQIDKDTNFQTRNILCAPLISRGRTLGVIEMLNRDHPIGFTESDLELVQILVNPAAVAIENAYLFQKAQILTIQDDLTKLYNSRHLNQCLETEIKRARRLHKPLSLVFLDLDGFKAVNDCYGHLQGSQTLIDVAKIISGCARDTDIAGRWGGDEFMLILPATDTEGAIIVSERIRDRIEHHSIGDLNMSASIGIATFPTHGHHKEELMQLADKAMYRVKDKGKNGILVADEL</sequence>
<keyword evidence="4" id="KW-1185">Reference proteome</keyword>
<dbReference type="InterPro" id="IPR003018">
    <property type="entry name" value="GAF"/>
</dbReference>
<proteinExistence type="predicted"/>
<dbReference type="InterPro" id="IPR050469">
    <property type="entry name" value="Diguanylate_Cyclase"/>
</dbReference>
<dbReference type="GO" id="GO:1902201">
    <property type="term" value="P:negative regulation of bacterial-type flagellum-dependent cell motility"/>
    <property type="evidence" value="ECO:0007669"/>
    <property type="project" value="TreeGrafter"/>
</dbReference>
<dbReference type="SUPFAM" id="SSF55073">
    <property type="entry name" value="Nucleotide cyclase"/>
    <property type="match status" value="1"/>
</dbReference>
<dbReference type="GO" id="GO:0052621">
    <property type="term" value="F:diguanylate cyclase activity"/>
    <property type="evidence" value="ECO:0007669"/>
    <property type="project" value="UniProtKB-EC"/>
</dbReference>
<dbReference type="AlphaFoldDB" id="A0A8A4TSE8"/>
<name>A0A8A4TSE8_SULCO</name>
<dbReference type="InterPro" id="IPR029787">
    <property type="entry name" value="Nucleotide_cyclase"/>
</dbReference>
<gene>
    <name evidence="3" type="ORF">J3U87_10515</name>
</gene>
<dbReference type="Proteomes" id="UP000663929">
    <property type="component" value="Chromosome"/>
</dbReference>
<dbReference type="EC" id="2.7.7.65" evidence="1"/>
<dbReference type="FunFam" id="3.30.70.270:FF:000001">
    <property type="entry name" value="Diguanylate cyclase domain protein"/>
    <property type="match status" value="1"/>
</dbReference>
<dbReference type="PANTHER" id="PTHR45138">
    <property type="entry name" value="REGULATORY COMPONENTS OF SENSORY TRANSDUCTION SYSTEM"/>
    <property type="match status" value="1"/>
</dbReference>
<organism evidence="3 4">
    <name type="scientific">Sulfidibacter corallicola</name>
    <dbReference type="NCBI Taxonomy" id="2818388"/>
    <lineage>
        <taxon>Bacteria</taxon>
        <taxon>Pseudomonadati</taxon>
        <taxon>Acidobacteriota</taxon>
        <taxon>Holophagae</taxon>
        <taxon>Acanthopleuribacterales</taxon>
        <taxon>Acanthopleuribacteraceae</taxon>
        <taxon>Sulfidibacter</taxon>
    </lineage>
</organism>
<dbReference type="EMBL" id="CP071793">
    <property type="protein sequence ID" value="QTD52899.1"/>
    <property type="molecule type" value="Genomic_DNA"/>
</dbReference>
<dbReference type="KEGG" id="scor:J3U87_10515"/>
<dbReference type="InterPro" id="IPR000160">
    <property type="entry name" value="GGDEF_dom"/>
</dbReference>
<feature type="domain" description="GGDEF" evidence="2">
    <location>
        <begin position="309"/>
        <end position="438"/>
    </location>
</feature>
<dbReference type="NCBIfam" id="TIGR00254">
    <property type="entry name" value="GGDEF"/>
    <property type="match status" value="1"/>
</dbReference>
<dbReference type="Pfam" id="PF00990">
    <property type="entry name" value="GGDEF"/>
    <property type="match status" value="1"/>
</dbReference>
<protein>
    <recommendedName>
        <fullName evidence="1">diguanylate cyclase</fullName>
        <ecNumber evidence="1">2.7.7.65</ecNumber>
    </recommendedName>
</protein>
<dbReference type="PANTHER" id="PTHR45138:SF6">
    <property type="entry name" value="DIGUANYLATE CYCLASE DGCN"/>
    <property type="match status" value="1"/>
</dbReference>